<evidence type="ECO:0000256" key="6">
    <source>
        <dbReference type="PROSITE-ProRule" id="PRU00278"/>
    </source>
</evidence>
<name>A0A1T2WZV6_9BACL</name>
<dbReference type="Gene3D" id="1.10.4030.10">
    <property type="entry name" value="Porin chaperone SurA, peptide-binding domain"/>
    <property type="match status" value="1"/>
</dbReference>
<keyword evidence="8" id="KW-1133">Transmembrane helix</keyword>
<evidence type="ECO:0000256" key="4">
    <source>
        <dbReference type="ARBA" id="ARBA00023110"/>
    </source>
</evidence>
<reference evidence="10 11" key="1">
    <citation type="submission" date="2017-01" db="EMBL/GenBank/DDBJ databases">
        <title>Genome analysis of Paenibacillus selenitrireducens ES3-24.</title>
        <authorList>
            <person name="Xu D."/>
            <person name="Yao R."/>
            <person name="Zheng S."/>
        </authorList>
    </citation>
    <scope>NUCLEOTIDE SEQUENCE [LARGE SCALE GENOMIC DNA]</scope>
    <source>
        <strain evidence="10 11">ES3-24</strain>
    </source>
</reference>
<proteinExistence type="predicted"/>
<keyword evidence="4 6" id="KW-0697">Rotamase</keyword>
<dbReference type="PROSITE" id="PS51257">
    <property type="entry name" value="PROKAR_LIPOPROTEIN"/>
    <property type="match status" value="1"/>
</dbReference>
<dbReference type="AlphaFoldDB" id="A0A1T2WZV6"/>
<evidence type="ECO:0000256" key="3">
    <source>
        <dbReference type="ARBA" id="ARBA00022729"/>
    </source>
</evidence>
<dbReference type="PANTHER" id="PTHR47245:SF1">
    <property type="entry name" value="FOLDASE PROTEIN PRSA"/>
    <property type="match status" value="1"/>
</dbReference>
<keyword evidence="3" id="KW-0732">Signal</keyword>
<evidence type="ECO:0000313" key="10">
    <source>
        <dbReference type="EMBL" id="OPA73164.1"/>
    </source>
</evidence>
<evidence type="ECO:0000256" key="2">
    <source>
        <dbReference type="ARBA" id="ARBA00013194"/>
    </source>
</evidence>
<dbReference type="Pfam" id="PF00639">
    <property type="entry name" value="Rotamase"/>
    <property type="match status" value="1"/>
</dbReference>
<gene>
    <name evidence="10" type="ORF">BVG16_29890</name>
</gene>
<evidence type="ECO:0000256" key="1">
    <source>
        <dbReference type="ARBA" id="ARBA00000971"/>
    </source>
</evidence>
<comment type="caution">
    <text evidence="10">The sequence shown here is derived from an EMBL/GenBank/DDBJ whole genome shotgun (WGS) entry which is preliminary data.</text>
</comment>
<dbReference type="STRING" id="1324314.BVG16_29890"/>
<feature type="domain" description="PpiC" evidence="9">
    <location>
        <begin position="183"/>
        <end position="275"/>
    </location>
</feature>
<dbReference type="RefSeq" id="WP_158081839.1">
    <property type="nucleotide sequence ID" value="NZ_MSZX01000021.1"/>
</dbReference>
<comment type="catalytic activity">
    <reaction evidence="1">
        <text>[protein]-peptidylproline (omega=180) = [protein]-peptidylproline (omega=0)</text>
        <dbReference type="Rhea" id="RHEA:16237"/>
        <dbReference type="Rhea" id="RHEA-COMP:10747"/>
        <dbReference type="Rhea" id="RHEA-COMP:10748"/>
        <dbReference type="ChEBI" id="CHEBI:83833"/>
        <dbReference type="ChEBI" id="CHEBI:83834"/>
        <dbReference type="EC" id="5.2.1.8"/>
    </reaction>
</comment>
<dbReference type="SUPFAM" id="SSF109998">
    <property type="entry name" value="Triger factor/SurA peptide-binding domain-like"/>
    <property type="match status" value="1"/>
</dbReference>
<protein>
    <recommendedName>
        <fullName evidence="2">peptidylprolyl isomerase</fullName>
        <ecNumber evidence="2">5.2.1.8</ecNumber>
    </recommendedName>
</protein>
<evidence type="ECO:0000259" key="9">
    <source>
        <dbReference type="PROSITE" id="PS50198"/>
    </source>
</evidence>
<dbReference type="InterPro" id="IPR027304">
    <property type="entry name" value="Trigger_fact/SurA_dom_sf"/>
</dbReference>
<feature type="transmembrane region" description="Helical" evidence="8">
    <location>
        <begin position="7"/>
        <end position="30"/>
    </location>
</feature>
<keyword evidence="11" id="KW-1185">Reference proteome</keyword>
<accession>A0A1T2WZV6</accession>
<dbReference type="OrthoDB" id="2677468at2"/>
<organism evidence="10 11">
    <name type="scientific">Paenibacillus selenitireducens</name>
    <dbReference type="NCBI Taxonomy" id="1324314"/>
    <lineage>
        <taxon>Bacteria</taxon>
        <taxon>Bacillati</taxon>
        <taxon>Bacillota</taxon>
        <taxon>Bacilli</taxon>
        <taxon>Bacillales</taxon>
        <taxon>Paenibacillaceae</taxon>
        <taxon>Paenibacillus</taxon>
    </lineage>
</organism>
<dbReference type="PANTHER" id="PTHR47245">
    <property type="entry name" value="PEPTIDYLPROLYL ISOMERASE"/>
    <property type="match status" value="1"/>
</dbReference>
<keyword evidence="8" id="KW-0472">Membrane</keyword>
<keyword evidence="8" id="KW-0812">Transmembrane</keyword>
<evidence type="ECO:0000256" key="5">
    <source>
        <dbReference type="ARBA" id="ARBA00023235"/>
    </source>
</evidence>
<feature type="region of interest" description="Disordered" evidence="7">
    <location>
        <begin position="38"/>
        <end position="58"/>
    </location>
</feature>
<dbReference type="InterPro" id="IPR050245">
    <property type="entry name" value="PrsA_foldase"/>
</dbReference>
<dbReference type="GO" id="GO:0003755">
    <property type="term" value="F:peptidyl-prolyl cis-trans isomerase activity"/>
    <property type="evidence" value="ECO:0007669"/>
    <property type="project" value="UniProtKB-KW"/>
</dbReference>
<dbReference type="Gene3D" id="3.10.50.40">
    <property type="match status" value="1"/>
</dbReference>
<evidence type="ECO:0000313" key="11">
    <source>
        <dbReference type="Proteomes" id="UP000190188"/>
    </source>
</evidence>
<dbReference type="InterPro" id="IPR000297">
    <property type="entry name" value="PPIase_PpiC"/>
</dbReference>
<sequence>MTRIEKSLWVSVVLLVGCVVVLACIILFRLTGTSEVGSKQQEGIDESTQGEESASGSSRVIAKLGNETITEGQLQEALASKYGILMLQDLLKSKAVAKEAEALGIEVTDGEVDQEQQRLMAGYEDETSYYQMMMNEMGYTREELRQDTYQTLLLEKLMAFYANISDADVKDYMRQHPELFESIEKLDISQIVVDTKEDAQDILAKLADKEDFGTLAEEYSIDSYSADQGGALGYIDRNDPFIDKNILTSASKLDVGRIDGPIRIQQGYAIILLNGRQEAKSMSKSESQFIARKQIALAKGQSMQDVEQDLLHKYGAEVVDTQYQMH</sequence>
<dbReference type="Proteomes" id="UP000190188">
    <property type="component" value="Unassembled WGS sequence"/>
</dbReference>
<dbReference type="EMBL" id="MSZX01000021">
    <property type="protein sequence ID" value="OPA73164.1"/>
    <property type="molecule type" value="Genomic_DNA"/>
</dbReference>
<dbReference type="PROSITE" id="PS50198">
    <property type="entry name" value="PPIC_PPIASE_2"/>
    <property type="match status" value="1"/>
</dbReference>
<dbReference type="EC" id="5.2.1.8" evidence="2"/>
<dbReference type="PROSITE" id="PS01096">
    <property type="entry name" value="PPIC_PPIASE_1"/>
    <property type="match status" value="1"/>
</dbReference>
<dbReference type="SUPFAM" id="SSF54534">
    <property type="entry name" value="FKBP-like"/>
    <property type="match status" value="1"/>
</dbReference>
<dbReference type="InterPro" id="IPR046357">
    <property type="entry name" value="PPIase_dom_sf"/>
</dbReference>
<dbReference type="InterPro" id="IPR023058">
    <property type="entry name" value="PPIase_PpiC_CS"/>
</dbReference>
<evidence type="ECO:0000256" key="8">
    <source>
        <dbReference type="SAM" id="Phobius"/>
    </source>
</evidence>
<evidence type="ECO:0000256" key="7">
    <source>
        <dbReference type="SAM" id="MobiDB-lite"/>
    </source>
</evidence>
<keyword evidence="5 6" id="KW-0413">Isomerase</keyword>